<dbReference type="PANTHER" id="PTHR46056:SF12">
    <property type="entry name" value="LONG-CHAIN-ALCOHOL OXIDASE"/>
    <property type="match status" value="1"/>
</dbReference>
<evidence type="ECO:0000256" key="1">
    <source>
        <dbReference type="ARBA" id="ARBA00010790"/>
    </source>
</evidence>
<dbReference type="InterPro" id="IPR007867">
    <property type="entry name" value="GMC_OxRtase_C"/>
</dbReference>
<dbReference type="EMBL" id="MT631526">
    <property type="protein sequence ID" value="QNO52963.1"/>
    <property type="molecule type" value="Genomic_DNA"/>
</dbReference>
<dbReference type="AlphaFoldDB" id="A0A7G9YY79"/>
<dbReference type="Gene3D" id="3.50.50.60">
    <property type="entry name" value="FAD/NAD(P)-binding domain"/>
    <property type="match status" value="2"/>
</dbReference>
<evidence type="ECO:0000256" key="2">
    <source>
        <dbReference type="ARBA" id="ARBA00022630"/>
    </source>
</evidence>
<dbReference type="Pfam" id="PF05199">
    <property type="entry name" value="GMC_oxred_C"/>
    <property type="match status" value="1"/>
</dbReference>
<dbReference type="GO" id="GO:0016614">
    <property type="term" value="F:oxidoreductase activity, acting on CH-OH group of donors"/>
    <property type="evidence" value="ECO:0007669"/>
    <property type="project" value="InterPro"/>
</dbReference>
<keyword evidence="3" id="KW-0274">FAD</keyword>
<name>A0A7G9YY79_9EURY</name>
<comment type="similarity">
    <text evidence="1">Belongs to the GMC oxidoreductase family.</text>
</comment>
<protein>
    <submittedName>
        <fullName evidence="7">D-amino acid dehydrogenase</fullName>
        <ecNumber evidence="7">1.4.99.-</ecNumber>
    </submittedName>
</protein>
<evidence type="ECO:0000256" key="3">
    <source>
        <dbReference type="ARBA" id="ARBA00022827"/>
    </source>
</evidence>
<dbReference type="EC" id="1.4.99.-" evidence="7"/>
<reference evidence="7" key="1">
    <citation type="submission" date="2020-06" db="EMBL/GenBank/DDBJ databases">
        <title>Unique genomic features of the anaerobic methanotrophic archaea.</title>
        <authorList>
            <person name="Chadwick G.L."/>
            <person name="Skennerton C.T."/>
            <person name="Laso-Perez R."/>
            <person name="Leu A.O."/>
            <person name="Speth D.R."/>
            <person name="Yu H."/>
            <person name="Morgan-Lang C."/>
            <person name="Hatzenpichler R."/>
            <person name="Goudeau D."/>
            <person name="Malmstrom R."/>
            <person name="Brazelton W.J."/>
            <person name="Woyke T."/>
            <person name="Hallam S.J."/>
            <person name="Tyson G.W."/>
            <person name="Wegener G."/>
            <person name="Boetius A."/>
            <person name="Orphan V."/>
        </authorList>
    </citation>
    <scope>NUCLEOTIDE SEQUENCE</scope>
</reference>
<keyword evidence="4 7" id="KW-0560">Oxidoreductase</keyword>
<feature type="domain" description="Glucose-methanol-choline oxidoreductase C-terminal" evidence="6">
    <location>
        <begin position="328"/>
        <end position="381"/>
    </location>
</feature>
<dbReference type="GO" id="GO:0050660">
    <property type="term" value="F:flavin adenine dinucleotide binding"/>
    <property type="evidence" value="ECO:0007669"/>
    <property type="project" value="InterPro"/>
</dbReference>
<keyword evidence="2" id="KW-0285">Flavoprotein</keyword>
<organism evidence="7">
    <name type="scientific">Candidatus Methanophagaceae archaeon ANME-1 ERB6</name>
    <dbReference type="NCBI Taxonomy" id="2759912"/>
    <lineage>
        <taxon>Archaea</taxon>
        <taxon>Methanobacteriati</taxon>
        <taxon>Methanobacteriota</taxon>
        <taxon>Stenosarchaea group</taxon>
        <taxon>Methanomicrobia</taxon>
        <taxon>Candidatus Methanophagales</taxon>
        <taxon>Candidatus Methanophagaceae</taxon>
    </lineage>
</organism>
<evidence type="ECO:0000259" key="6">
    <source>
        <dbReference type="Pfam" id="PF05199"/>
    </source>
</evidence>
<accession>A0A7G9YY79</accession>
<feature type="domain" description="Glucose-methanol-choline oxidoreductase N-terminal" evidence="5">
    <location>
        <begin position="79"/>
        <end position="216"/>
    </location>
</feature>
<dbReference type="Pfam" id="PF13450">
    <property type="entry name" value="NAD_binding_8"/>
    <property type="match status" value="1"/>
</dbReference>
<dbReference type="SUPFAM" id="SSF51905">
    <property type="entry name" value="FAD/NAD(P)-binding domain"/>
    <property type="match status" value="1"/>
</dbReference>
<gene>
    <name evidence="7" type="primary">dadA</name>
    <name evidence="7" type="ORF">IEHOEKMD_00036</name>
</gene>
<evidence type="ECO:0000313" key="7">
    <source>
        <dbReference type="EMBL" id="QNO52963.1"/>
    </source>
</evidence>
<sequence>MGSGAGGATVAKELSDRGMEVTLIEKGPRIECKDAFKHYSNVNAGVEILRTSCLGGTTMVSAGNGVRCLEKELKQAGIALSEEAERELRITALPDSHFGGGTKKIMTAADELGFKVEPMPKFIDSEKCKLDGRCAYGCPEDAKWSALNYVQEAERKGVRIITGMAVDEVVVNGGKVKGVKSNEKVFSSDLVVLSAGALETPRLLKKAGLPVTNQNLFVDTFITVGGIVKRIKFNKEIPMNALIKFEDFTLYPHFSKHLAKRMEEKGLKTSQEDILGIMVKIKDEAVGEVDEEIKKGVTNRDATIISEGASIAGSILEEAGANPSTFVSTLLRGAHPGGTAKIGTSVDKNLATAVSGLYVVDASVLPVAPGAPPILTIVALAKYAARIINSDVRYKTTIKNHDILQD</sequence>
<dbReference type="Pfam" id="PF00732">
    <property type="entry name" value="GMC_oxred_N"/>
    <property type="match status" value="1"/>
</dbReference>
<proteinExistence type="inferred from homology"/>
<dbReference type="PANTHER" id="PTHR46056">
    <property type="entry name" value="LONG-CHAIN-ALCOHOL OXIDASE"/>
    <property type="match status" value="1"/>
</dbReference>
<evidence type="ECO:0000259" key="5">
    <source>
        <dbReference type="Pfam" id="PF00732"/>
    </source>
</evidence>
<dbReference type="InterPro" id="IPR036188">
    <property type="entry name" value="FAD/NAD-bd_sf"/>
</dbReference>
<evidence type="ECO:0000256" key="4">
    <source>
        <dbReference type="ARBA" id="ARBA00023002"/>
    </source>
</evidence>
<dbReference type="InterPro" id="IPR000172">
    <property type="entry name" value="GMC_OxRdtase_N"/>
</dbReference>